<evidence type="ECO:0000256" key="6">
    <source>
        <dbReference type="ARBA" id="ARBA00022719"/>
    </source>
</evidence>
<evidence type="ECO:0000256" key="3">
    <source>
        <dbReference type="ARBA" id="ARBA00010519"/>
    </source>
</evidence>
<dbReference type="Proteomes" id="UP000663859">
    <property type="component" value="Unassembled WGS sequence"/>
</dbReference>
<evidence type="ECO:0000256" key="7">
    <source>
        <dbReference type="ARBA" id="ARBA00022967"/>
    </source>
</evidence>
<comment type="subcellular location">
    <subcellularLocation>
        <location evidence="11">Cell membrane</location>
        <topology evidence="11">Multi-pass membrane protein</topology>
    </subcellularLocation>
    <subcellularLocation>
        <location evidence="2">Membrane</location>
        <topology evidence="2">Multi-pass membrane protein</topology>
    </subcellularLocation>
</comment>
<keyword evidence="13" id="KW-1185">Reference proteome</keyword>
<dbReference type="GO" id="GO:0050136">
    <property type="term" value="F:NADH dehydrogenase (quinone) (non-electrogenic) activity"/>
    <property type="evidence" value="ECO:0007669"/>
    <property type="project" value="UniProtKB-UniRule"/>
</dbReference>
<keyword evidence="10 11" id="KW-0472">Membrane</keyword>
<evidence type="ECO:0000256" key="9">
    <source>
        <dbReference type="ARBA" id="ARBA00023027"/>
    </source>
</evidence>
<dbReference type="Pfam" id="PF00420">
    <property type="entry name" value="Oxidored_q2"/>
    <property type="match status" value="1"/>
</dbReference>
<comment type="similarity">
    <text evidence="3 11">Belongs to the complex I subunit 4L family.</text>
</comment>
<keyword evidence="7 11" id="KW-1278">Translocase</keyword>
<dbReference type="AlphaFoldDB" id="A0A8J2BKP3"/>
<evidence type="ECO:0000256" key="2">
    <source>
        <dbReference type="ARBA" id="ARBA00004141"/>
    </source>
</evidence>
<evidence type="ECO:0000256" key="1">
    <source>
        <dbReference type="ARBA" id="ARBA00002378"/>
    </source>
</evidence>
<reference evidence="12" key="1">
    <citation type="submission" date="2021-02" db="EMBL/GenBank/DDBJ databases">
        <authorList>
            <person name="Cremers G."/>
            <person name="Picone N."/>
        </authorList>
    </citation>
    <scope>NUCLEOTIDE SEQUENCE</scope>
    <source>
        <strain evidence="12">PQ17</strain>
    </source>
</reference>
<dbReference type="GO" id="GO:0042773">
    <property type="term" value="P:ATP synthesis coupled electron transport"/>
    <property type="evidence" value="ECO:0007669"/>
    <property type="project" value="InterPro"/>
</dbReference>
<evidence type="ECO:0000313" key="12">
    <source>
        <dbReference type="EMBL" id="CAF0700763.1"/>
    </source>
</evidence>
<keyword evidence="12" id="KW-0560">Oxidoreductase</keyword>
<dbReference type="PANTHER" id="PTHR11434:SF21">
    <property type="entry name" value="NADH DEHYDROGENASE SUBUNIT 4L-RELATED"/>
    <property type="match status" value="1"/>
</dbReference>
<dbReference type="GO" id="GO:0005886">
    <property type="term" value="C:plasma membrane"/>
    <property type="evidence" value="ECO:0007669"/>
    <property type="project" value="UniProtKB-SubCell"/>
</dbReference>
<dbReference type="InterPro" id="IPR001133">
    <property type="entry name" value="NADH_UbQ_OxRdtase_chain4L/K"/>
</dbReference>
<comment type="caution">
    <text evidence="12">The sequence shown here is derived from an EMBL/GenBank/DDBJ whole genome shotgun (WGS) entry which is preliminary data.</text>
</comment>
<dbReference type="Gene3D" id="1.10.287.3510">
    <property type="match status" value="1"/>
</dbReference>
<evidence type="ECO:0000256" key="4">
    <source>
        <dbReference type="ARBA" id="ARBA00022448"/>
    </source>
</evidence>
<dbReference type="NCBIfam" id="NF004320">
    <property type="entry name" value="PRK05715.1-2"/>
    <property type="match status" value="1"/>
</dbReference>
<gene>
    <name evidence="11 12" type="primary">nuoK</name>
    <name evidence="12" type="ORF">MPNT_40025</name>
</gene>
<feature type="transmembrane region" description="Helical" evidence="11">
    <location>
        <begin position="61"/>
        <end position="84"/>
    </location>
</feature>
<dbReference type="PANTHER" id="PTHR11434">
    <property type="entry name" value="NADH-UBIQUINONE OXIDOREDUCTASE SUBUNIT ND4L"/>
    <property type="match status" value="1"/>
</dbReference>
<proteinExistence type="inferred from homology"/>
<dbReference type="EMBL" id="CAJNOB010000034">
    <property type="protein sequence ID" value="CAF0700763.1"/>
    <property type="molecule type" value="Genomic_DNA"/>
</dbReference>
<evidence type="ECO:0000256" key="5">
    <source>
        <dbReference type="ARBA" id="ARBA00022692"/>
    </source>
</evidence>
<dbReference type="RefSeq" id="WP_174582171.1">
    <property type="nucleotide sequence ID" value="NZ_CAJNOB010000034.1"/>
</dbReference>
<dbReference type="NCBIfam" id="NF004321">
    <property type="entry name" value="PRK05715.1-3"/>
    <property type="match status" value="1"/>
</dbReference>
<protein>
    <recommendedName>
        <fullName evidence="11">NADH-quinone oxidoreductase subunit K</fullName>
        <ecNumber evidence="11">7.1.1.-</ecNumber>
    </recommendedName>
    <alternativeName>
        <fullName evidence="11">NADH dehydrogenase I subunit K</fullName>
    </alternativeName>
    <alternativeName>
        <fullName evidence="11">NDH-1 subunit K</fullName>
    </alternativeName>
</protein>
<accession>A0A8J2BKP3</accession>
<dbReference type="GO" id="GO:0048038">
    <property type="term" value="F:quinone binding"/>
    <property type="evidence" value="ECO:0007669"/>
    <property type="project" value="UniProtKB-KW"/>
</dbReference>
<dbReference type="EC" id="7.1.1.-" evidence="11"/>
<keyword evidence="5 11" id="KW-0812">Transmembrane</keyword>
<keyword evidence="11" id="KW-1003">Cell membrane</keyword>
<keyword evidence="9 11" id="KW-0520">NAD</keyword>
<keyword evidence="6 11" id="KW-0874">Quinone</keyword>
<keyword evidence="4 11" id="KW-0813">Transport</keyword>
<keyword evidence="11" id="KW-0830">Ubiquinone</keyword>
<dbReference type="InterPro" id="IPR039428">
    <property type="entry name" value="NUOK/Mnh_C1-like"/>
</dbReference>
<sequence>MITLGHYLGASGLLFLIGLVGVILRRELLVIYMCLEMMLNAGNLAFVALSRFRQDALGQAAVFFIITVAAAEVAVGLSLIVAFYRVRRSTKTDDLTVLRF</sequence>
<dbReference type="GO" id="GO:0030964">
    <property type="term" value="C:NADH dehydrogenase complex"/>
    <property type="evidence" value="ECO:0007669"/>
    <property type="project" value="TreeGrafter"/>
</dbReference>
<comment type="subunit">
    <text evidence="11">NDH-1 is composed of 14 different subunits. Subunits NuoA, H, J, K, L, M, N constitute the membrane sector of the complex.</text>
</comment>
<name>A0A8J2BKP3_9BACT</name>
<feature type="transmembrane region" description="Helical" evidence="11">
    <location>
        <begin position="6"/>
        <end position="24"/>
    </location>
</feature>
<evidence type="ECO:0000256" key="11">
    <source>
        <dbReference type="HAMAP-Rule" id="MF_01456"/>
    </source>
</evidence>
<evidence type="ECO:0000313" key="13">
    <source>
        <dbReference type="Proteomes" id="UP000663859"/>
    </source>
</evidence>
<organism evidence="12 13">
    <name type="scientific">Candidatus Methylacidithermus pantelleriae</name>
    <dbReference type="NCBI Taxonomy" id="2744239"/>
    <lineage>
        <taxon>Bacteria</taxon>
        <taxon>Pseudomonadati</taxon>
        <taxon>Verrucomicrobiota</taxon>
        <taxon>Methylacidiphilae</taxon>
        <taxon>Methylacidiphilales</taxon>
        <taxon>Methylacidiphilaceae</taxon>
        <taxon>Candidatus Methylacidithermus</taxon>
    </lineage>
</organism>
<dbReference type="FunFam" id="1.10.287.3510:FF:000001">
    <property type="entry name" value="NADH-quinone oxidoreductase subunit K"/>
    <property type="match status" value="1"/>
</dbReference>
<dbReference type="HAMAP" id="MF_01456">
    <property type="entry name" value="NDH1_NuoK"/>
    <property type="match status" value="1"/>
</dbReference>
<feature type="transmembrane region" description="Helical" evidence="11">
    <location>
        <begin position="29"/>
        <end position="49"/>
    </location>
</feature>
<keyword evidence="8 11" id="KW-1133">Transmembrane helix</keyword>
<comment type="function">
    <text evidence="1 11">NDH-1 shuttles electrons from NADH, via FMN and iron-sulfur (Fe-S) centers, to quinones in the respiratory chain. The immediate electron acceptor for the enzyme in this species is believed to be ubiquinone. Couples the redox reaction to proton translocation (for every two electrons transferred, four hydrogen ions are translocated across the cytoplasmic membrane), and thus conserves the redox energy in a proton gradient.</text>
</comment>
<comment type="catalytic activity">
    <reaction evidence="11">
        <text>a quinone + NADH + 5 H(+)(in) = a quinol + NAD(+) + 4 H(+)(out)</text>
        <dbReference type="Rhea" id="RHEA:57888"/>
        <dbReference type="ChEBI" id="CHEBI:15378"/>
        <dbReference type="ChEBI" id="CHEBI:24646"/>
        <dbReference type="ChEBI" id="CHEBI:57540"/>
        <dbReference type="ChEBI" id="CHEBI:57945"/>
        <dbReference type="ChEBI" id="CHEBI:132124"/>
    </reaction>
</comment>
<evidence type="ECO:0000256" key="10">
    <source>
        <dbReference type="ARBA" id="ARBA00023136"/>
    </source>
</evidence>
<evidence type="ECO:0000256" key="8">
    <source>
        <dbReference type="ARBA" id="ARBA00022989"/>
    </source>
</evidence>